<dbReference type="OrthoDB" id="9768080at2"/>
<proteinExistence type="predicted"/>
<protein>
    <recommendedName>
        <fullName evidence="4">Phosphate-selective porin O and P</fullName>
    </recommendedName>
</protein>
<gene>
    <name evidence="2" type="ORF">SAMN05660845_1191</name>
</gene>
<feature type="signal peptide" evidence="1">
    <location>
        <begin position="1"/>
        <end position="22"/>
    </location>
</feature>
<dbReference type="Gene3D" id="2.40.160.10">
    <property type="entry name" value="Porin"/>
    <property type="match status" value="1"/>
</dbReference>
<dbReference type="AlphaFoldDB" id="A0A1I0XDR6"/>
<dbReference type="Proteomes" id="UP000199604">
    <property type="component" value="Unassembled WGS sequence"/>
</dbReference>
<dbReference type="EMBL" id="FOJT01000003">
    <property type="protein sequence ID" value="SFA99162.1"/>
    <property type="molecule type" value="Genomic_DNA"/>
</dbReference>
<keyword evidence="1" id="KW-0732">Signal</keyword>
<evidence type="ECO:0000313" key="3">
    <source>
        <dbReference type="Proteomes" id="UP000199604"/>
    </source>
</evidence>
<dbReference type="InterPro" id="IPR023614">
    <property type="entry name" value="Porin_dom_sf"/>
</dbReference>
<sequence>MRLTFTYFIIVLTFFFNVNANAQIDPTLLKRVPKDTVKTLNMDALYNRPALNIGKTPISIGGYLETNWQHLTTDGISEGHQFQARRLSIFMSSAISKRVKFLSEIEFEDGGKEVAIEFASVDVEFHPLVNFRAGIIVNPIGAFNQNHDGPKWEFTDRPISATQMLPGTFSNAGAGLFGKKYSGNWMVGYEAYFSGSFDNSIIENTENKTFLPAAKDNPERFEEINSGEPLFTGKLALRNIKIGEIGISYMGGIYNKFQDDGIILDEKRRVSVFAIDFNTTIPKIKTFITSEFAWINVNVPSTYTQQFGNKQHGGFIDIVQPILNKTILDWEKATLNVACRLEYVDWNVGKFNETGGNMGEDIWSIMPAVSFRPTSQTVIRLNYRFQKQHDILNNPASITDGFSLGLSTYF</sequence>
<evidence type="ECO:0008006" key="4">
    <source>
        <dbReference type="Google" id="ProtNLM"/>
    </source>
</evidence>
<accession>A0A1I0XDR6</accession>
<keyword evidence="3" id="KW-1185">Reference proteome</keyword>
<evidence type="ECO:0000313" key="2">
    <source>
        <dbReference type="EMBL" id="SFA99162.1"/>
    </source>
</evidence>
<reference evidence="3" key="1">
    <citation type="submission" date="2016-10" db="EMBL/GenBank/DDBJ databases">
        <authorList>
            <person name="Varghese N."/>
            <person name="Submissions S."/>
        </authorList>
    </citation>
    <scope>NUCLEOTIDE SEQUENCE [LARGE SCALE GENOMIC DNA]</scope>
    <source>
        <strain evidence="3">DSM 21789</strain>
    </source>
</reference>
<organism evidence="2 3">
    <name type="scientific">Flavobacterium swingsii</name>
    <dbReference type="NCBI Taxonomy" id="498292"/>
    <lineage>
        <taxon>Bacteria</taxon>
        <taxon>Pseudomonadati</taxon>
        <taxon>Bacteroidota</taxon>
        <taxon>Flavobacteriia</taxon>
        <taxon>Flavobacteriales</taxon>
        <taxon>Flavobacteriaceae</taxon>
        <taxon>Flavobacterium</taxon>
    </lineage>
</organism>
<dbReference type="SUPFAM" id="SSF56935">
    <property type="entry name" value="Porins"/>
    <property type="match status" value="1"/>
</dbReference>
<dbReference type="RefSeq" id="WP_091474992.1">
    <property type="nucleotide sequence ID" value="NZ_FOJT01000003.1"/>
</dbReference>
<dbReference type="STRING" id="498292.SAMN05660845_1191"/>
<evidence type="ECO:0000256" key="1">
    <source>
        <dbReference type="SAM" id="SignalP"/>
    </source>
</evidence>
<name>A0A1I0XDR6_9FLAO</name>
<feature type="chain" id="PRO_5011509403" description="Phosphate-selective porin O and P" evidence="1">
    <location>
        <begin position="23"/>
        <end position="410"/>
    </location>
</feature>